<dbReference type="InterPro" id="IPR021321">
    <property type="entry name" value="DUF2922"/>
</dbReference>
<name>A0ABQ4KK10_9BACI</name>
<dbReference type="EMBL" id="BORB01000021">
    <property type="protein sequence ID" value="GIN58237.1"/>
    <property type="molecule type" value="Genomic_DNA"/>
</dbReference>
<dbReference type="RefSeq" id="WP_158324478.1">
    <property type="nucleotide sequence ID" value="NZ_BORB01000021.1"/>
</dbReference>
<evidence type="ECO:0000313" key="2">
    <source>
        <dbReference type="Proteomes" id="UP000679950"/>
    </source>
</evidence>
<dbReference type="Pfam" id="PF11148">
    <property type="entry name" value="DUF2922"/>
    <property type="match status" value="1"/>
</dbReference>
<organism evidence="1 2">
    <name type="scientific">Lederbergia ruris</name>
    <dbReference type="NCBI Taxonomy" id="217495"/>
    <lineage>
        <taxon>Bacteria</taxon>
        <taxon>Bacillati</taxon>
        <taxon>Bacillota</taxon>
        <taxon>Bacilli</taxon>
        <taxon>Bacillales</taxon>
        <taxon>Bacillaceae</taxon>
        <taxon>Lederbergia</taxon>
    </lineage>
</organism>
<protein>
    <recommendedName>
        <fullName evidence="3">DUF2922 domain-containing protein</fullName>
    </recommendedName>
</protein>
<evidence type="ECO:0008006" key="3">
    <source>
        <dbReference type="Google" id="ProtNLM"/>
    </source>
</evidence>
<sequence length="72" mass="7972">MKVLELNFLSEEGKNVRIAVDEPIDPIDSEQVKTAMDAILQADVFLDTEGNPLKEAKSARIVDKTITTIDID</sequence>
<evidence type="ECO:0000313" key="1">
    <source>
        <dbReference type="EMBL" id="GIN58237.1"/>
    </source>
</evidence>
<comment type="caution">
    <text evidence="1">The sequence shown here is derived from an EMBL/GenBank/DDBJ whole genome shotgun (WGS) entry which is preliminary data.</text>
</comment>
<keyword evidence="2" id="KW-1185">Reference proteome</keyword>
<gene>
    <name evidence="1" type="ORF">J8TS2_25560</name>
</gene>
<reference evidence="1 2" key="1">
    <citation type="submission" date="2021-03" db="EMBL/GenBank/DDBJ databases">
        <title>Antimicrobial resistance genes in bacteria isolated from Japanese honey, and their potential for conferring macrolide and lincosamide resistance in the American foulbrood pathogen Paenibacillus larvae.</title>
        <authorList>
            <person name="Okamoto M."/>
            <person name="Kumagai M."/>
            <person name="Kanamori H."/>
            <person name="Takamatsu D."/>
        </authorList>
    </citation>
    <scope>NUCLEOTIDE SEQUENCE [LARGE SCALE GENOMIC DNA]</scope>
    <source>
        <strain evidence="1 2">J8TS2</strain>
    </source>
</reference>
<accession>A0ABQ4KK10</accession>
<proteinExistence type="predicted"/>
<dbReference type="Proteomes" id="UP000679950">
    <property type="component" value="Unassembled WGS sequence"/>
</dbReference>